<dbReference type="InterPro" id="IPR018712">
    <property type="entry name" value="Tle1-like_cat"/>
</dbReference>
<dbReference type="Pfam" id="PF09994">
    <property type="entry name" value="T6SS_Tle1-like_cat"/>
    <property type="match status" value="2"/>
</dbReference>
<organism evidence="2 3">
    <name type="scientific">Sanghuangporus baumii</name>
    <name type="common">Phellinus baumii</name>
    <dbReference type="NCBI Taxonomy" id="108892"/>
    <lineage>
        <taxon>Eukaryota</taxon>
        <taxon>Fungi</taxon>
        <taxon>Dikarya</taxon>
        <taxon>Basidiomycota</taxon>
        <taxon>Agaricomycotina</taxon>
        <taxon>Agaricomycetes</taxon>
        <taxon>Hymenochaetales</taxon>
        <taxon>Hymenochaetaceae</taxon>
        <taxon>Sanghuangporus</taxon>
    </lineage>
</organism>
<proteinExistence type="predicted"/>
<comment type="caution">
    <text evidence="2">The sequence shown here is derived from an EMBL/GenBank/DDBJ whole genome shotgun (WGS) entry which is preliminary data.</text>
</comment>
<reference evidence="2" key="1">
    <citation type="submission" date="2016-06" db="EMBL/GenBank/DDBJ databases">
        <title>Draft Genome sequence of the fungus Inonotus baumii.</title>
        <authorList>
            <person name="Zhu H."/>
            <person name="Lin W."/>
        </authorList>
    </citation>
    <scope>NUCLEOTIDE SEQUENCE</scope>
    <source>
        <strain evidence="2">821</strain>
    </source>
</reference>
<feature type="domain" description="T6SS Phospholipase effector Tle1-like catalytic" evidence="1">
    <location>
        <begin position="383"/>
        <end position="593"/>
    </location>
</feature>
<dbReference type="AlphaFoldDB" id="A0A9Q5HXG2"/>
<dbReference type="Proteomes" id="UP000757232">
    <property type="component" value="Unassembled WGS sequence"/>
</dbReference>
<dbReference type="PANTHER" id="PTHR33840:SF1">
    <property type="entry name" value="TLE1 PHOSPHOLIPASE DOMAIN-CONTAINING PROTEIN"/>
    <property type="match status" value="1"/>
</dbReference>
<feature type="domain" description="T6SS Phospholipase effector Tle1-like catalytic" evidence="1">
    <location>
        <begin position="160"/>
        <end position="274"/>
    </location>
</feature>
<dbReference type="OrthoDB" id="3057168at2759"/>
<sequence length="674" mass="75379">MTGAAPSSASPPRLHFKHSGFTHTLFFDCSPSTNNDDRVLQDLKNAIKQGEKRDNAGETEDEKYGLYYYNVFDKPVERRPSNSIRRLIPGSREPKRDYSEQVREGYEKIVKNYEREGERDYICVFGVGKGVEPALLVAQILSKRSSDSNVSDGVSLLSPKKSHIYRLNIGLINNKNLSSSNPGRCKQITYYAPGIGAEPGLKHQADSAIAFTFDSRVVRTLKLIVNEWNEGDYITLIGYSRGAAAAMVLARYIKLMGIPSRGDEEDELPKQVKLLIRKHGDTNCSDFAEIVGVIQAWAFEDNFSLVRKLATSKKYTDEQRENFRRVRTQFARVDLFCLLRKLTTQTIDQLGKNTDVCKRCDSTVEDVSHSEVIEPGIASGSGLLNGIDSAFAFGFDRYVIERLKYLSSVYQKDDYITIIGYSRGAAAAMLIARYITLIGLPFPTDGDDTLLKQVKSLIKKGGRNSTKFDVIKQNRFQVRNQHVTVARLILLHVQSTFLVMIIIHAYLSSDPVATTPTLRHDTVTFEMNDAGQVICCYAADENCLGFAPVQFTPTLAQNAAAQQVNAHLAVFCGSHSDIGGTSSSSLRWIPLRYAIIKAQTITPQLRFKDEFLKDHFLDPSDLSIPSTVPFFQETDGEKVDYTRCRGGNSHLLLRADQLDSKCNITKPRGSRKIL</sequence>
<protein>
    <recommendedName>
        <fullName evidence="1">T6SS Phospholipase effector Tle1-like catalytic domain-containing protein</fullName>
    </recommendedName>
</protein>
<evidence type="ECO:0000313" key="3">
    <source>
        <dbReference type="Proteomes" id="UP000757232"/>
    </source>
</evidence>
<name>A0A9Q5HXG2_SANBA</name>
<keyword evidence="3" id="KW-1185">Reference proteome</keyword>
<dbReference type="PANTHER" id="PTHR33840">
    <property type="match status" value="1"/>
</dbReference>
<accession>A0A9Q5HXG2</accession>
<evidence type="ECO:0000313" key="2">
    <source>
        <dbReference type="EMBL" id="OCB87659.1"/>
    </source>
</evidence>
<gene>
    <name evidence="2" type="ORF">A7U60_g5185</name>
</gene>
<dbReference type="EMBL" id="LNZH02000189">
    <property type="protein sequence ID" value="OCB87659.1"/>
    <property type="molecule type" value="Genomic_DNA"/>
</dbReference>
<evidence type="ECO:0000259" key="1">
    <source>
        <dbReference type="Pfam" id="PF09994"/>
    </source>
</evidence>